<feature type="compositionally biased region" description="Basic and acidic residues" evidence="1">
    <location>
        <begin position="61"/>
        <end position="71"/>
    </location>
</feature>
<sequence>MANLTEFSAILTAERTDHGQLSTAARAAICGAVCAGLSHKAVAAAFGISRRAVGKTAQRFQETHSFDDKPGRGRPPTRRTNSSACLPVGALPSTPDSAGDGDGVGDGNPTTATTATTSALHGDRAAETEQQPSRGILPRGGGVRADKVTKSTKGPSSTQRKNTTRRDGPRMATTKTTTRTRCDESNGGPSQLEPGAVGQAADEIRSPVDAQQ</sequence>
<name>A0A167UVS5_9HYPO</name>
<evidence type="ECO:0000313" key="3">
    <source>
        <dbReference type="Proteomes" id="UP000076874"/>
    </source>
</evidence>
<dbReference type="EMBL" id="AZHD01000007">
    <property type="protein sequence ID" value="OAA61956.1"/>
    <property type="molecule type" value="Genomic_DNA"/>
</dbReference>
<feature type="compositionally biased region" description="Polar residues" evidence="1">
    <location>
        <begin position="151"/>
        <end position="161"/>
    </location>
</feature>
<protein>
    <submittedName>
        <fullName evidence="2">Homeodomain-like protein</fullName>
    </submittedName>
</protein>
<comment type="caution">
    <text evidence="2">The sequence shown here is derived from an EMBL/GenBank/DDBJ whole genome shotgun (WGS) entry which is preliminary data.</text>
</comment>
<keyword evidence="2" id="KW-0371">Homeobox</keyword>
<dbReference type="InterPro" id="IPR009057">
    <property type="entry name" value="Homeodomain-like_sf"/>
</dbReference>
<dbReference type="STRING" id="1081102.A0A167UVS5"/>
<evidence type="ECO:0000313" key="2">
    <source>
        <dbReference type="EMBL" id="OAA61956.1"/>
    </source>
</evidence>
<dbReference type="GO" id="GO:0003677">
    <property type="term" value="F:DNA binding"/>
    <property type="evidence" value="ECO:0007669"/>
    <property type="project" value="UniProtKB-KW"/>
</dbReference>
<keyword evidence="2" id="KW-0238">DNA-binding</keyword>
<gene>
    <name evidence="2" type="ORF">SPI_04815</name>
</gene>
<organism evidence="2 3">
    <name type="scientific">Niveomyces insectorum RCEF 264</name>
    <dbReference type="NCBI Taxonomy" id="1081102"/>
    <lineage>
        <taxon>Eukaryota</taxon>
        <taxon>Fungi</taxon>
        <taxon>Dikarya</taxon>
        <taxon>Ascomycota</taxon>
        <taxon>Pezizomycotina</taxon>
        <taxon>Sordariomycetes</taxon>
        <taxon>Hypocreomycetidae</taxon>
        <taxon>Hypocreales</taxon>
        <taxon>Cordycipitaceae</taxon>
        <taxon>Niveomyces</taxon>
    </lineage>
</organism>
<dbReference type="AlphaFoldDB" id="A0A167UVS5"/>
<feature type="region of interest" description="Disordered" evidence="1">
    <location>
        <begin position="59"/>
        <end position="212"/>
    </location>
</feature>
<evidence type="ECO:0000256" key="1">
    <source>
        <dbReference type="SAM" id="MobiDB-lite"/>
    </source>
</evidence>
<dbReference type="Proteomes" id="UP000076874">
    <property type="component" value="Unassembled WGS sequence"/>
</dbReference>
<accession>A0A167UVS5</accession>
<keyword evidence="3" id="KW-1185">Reference proteome</keyword>
<dbReference type="SUPFAM" id="SSF46689">
    <property type="entry name" value="Homeodomain-like"/>
    <property type="match status" value="1"/>
</dbReference>
<proteinExistence type="predicted"/>
<reference evidence="2 3" key="1">
    <citation type="journal article" date="2016" name="Genome Biol. Evol.">
        <title>Divergent and convergent evolution of fungal pathogenicity.</title>
        <authorList>
            <person name="Shang Y."/>
            <person name="Xiao G."/>
            <person name="Zheng P."/>
            <person name="Cen K."/>
            <person name="Zhan S."/>
            <person name="Wang C."/>
        </authorList>
    </citation>
    <scope>NUCLEOTIDE SEQUENCE [LARGE SCALE GENOMIC DNA]</scope>
    <source>
        <strain evidence="2 3">RCEF 264</strain>
    </source>
</reference>